<dbReference type="STRING" id="690850.Desaf_1989"/>
<dbReference type="PROSITE" id="PS50928">
    <property type="entry name" value="ABC_TM1"/>
    <property type="match status" value="1"/>
</dbReference>
<feature type="transmembrane region" description="Helical" evidence="5">
    <location>
        <begin position="261"/>
        <end position="281"/>
    </location>
</feature>
<dbReference type="PANTHER" id="PTHR43470:SF3">
    <property type="entry name" value="PHOSPHATE TRANSPORT SYSTEM PERMEASE PROTEIN PSTA-RELATED"/>
    <property type="match status" value="1"/>
</dbReference>
<dbReference type="KEGG" id="daf:Desaf_1989"/>
<dbReference type="Pfam" id="PF00528">
    <property type="entry name" value="BPD_transp_1"/>
    <property type="match status" value="1"/>
</dbReference>
<dbReference type="CDD" id="cd06261">
    <property type="entry name" value="TM_PBP2"/>
    <property type="match status" value="1"/>
</dbReference>
<evidence type="ECO:0000259" key="6">
    <source>
        <dbReference type="PROSITE" id="PS50928"/>
    </source>
</evidence>
<dbReference type="GO" id="GO:0055085">
    <property type="term" value="P:transmembrane transport"/>
    <property type="evidence" value="ECO:0007669"/>
    <property type="project" value="InterPro"/>
</dbReference>
<keyword evidence="5" id="KW-0813">Transport</keyword>
<keyword evidence="8" id="KW-1185">Reference proteome</keyword>
<keyword evidence="3 5" id="KW-1133">Transmembrane helix</keyword>
<feature type="domain" description="ABC transmembrane type-1" evidence="6">
    <location>
        <begin position="68"/>
        <end position="278"/>
    </location>
</feature>
<evidence type="ECO:0000313" key="7">
    <source>
        <dbReference type="EMBL" id="EGJ50318.1"/>
    </source>
</evidence>
<dbReference type="EMBL" id="CP003221">
    <property type="protein sequence ID" value="EGJ50318.1"/>
    <property type="molecule type" value="Genomic_DNA"/>
</dbReference>
<accession>F3Z374</accession>
<evidence type="ECO:0000256" key="3">
    <source>
        <dbReference type="ARBA" id="ARBA00022989"/>
    </source>
</evidence>
<protein>
    <submittedName>
        <fullName evidence="7">ABC-type transporter, integral membrane subunit</fullName>
    </submittedName>
</protein>
<dbReference type="Gene3D" id="1.10.3720.10">
    <property type="entry name" value="MetI-like"/>
    <property type="match status" value="1"/>
</dbReference>
<feature type="transmembrane region" description="Helical" evidence="5">
    <location>
        <begin position="12"/>
        <end position="33"/>
    </location>
</feature>
<dbReference type="HOGENOM" id="CLU_033621_2_2_7"/>
<feature type="transmembrane region" description="Helical" evidence="5">
    <location>
        <begin position="113"/>
        <end position="131"/>
    </location>
</feature>
<feature type="transmembrane region" description="Helical" evidence="5">
    <location>
        <begin position="138"/>
        <end position="159"/>
    </location>
</feature>
<feature type="transmembrane region" description="Helical" evidence="5">
    <location>
        <begin position="39"/>
        <end position="56"/>
    </location>
</feature>
<reference evidence="7 8" key="1">
    <citation type="journal article" date="2011" name="J. Bacteriol.">
        <title>Genome sequence of the mercury-methylating and pleomorphic Desulfovibrio africanus Strain Walvis Bay.</title>
        <authorList>
            <person name="Brown S.D."/>
            <person name="Wall J.D."/>
            <person name="Kucken A.M."/>
            <person name="Gilmour C.C."/>
            <person name="Podar M."/>
            <person name="Brandt C.C."/>
            <person name="Teshima H."/>
            <person name="Detter J.C."/>
            <person name="Han C.S."/>
            <person name="Land M.L."/>
            <person name="Lucas S."/>
            <person name="Han J."/>
            <person name="Pennacchio L."/>
            <person name="Nolan M."/>
            <person name="Pitluck S."/>
            <person name="Woyke T."/>
            <person name="Goodwin L."/>
            <person name="Palumbo A.V."/>
            <person name="Elias D.A."/>
        </authorList>
    </citation>
    <scope>NUCLEOTIDE SEQUENCE [LARGE SCALE GENOMIC DNA]</scope>
    <source>
        <strain evidence="7 8">Walvis Bay</strain>
    </source>
</reference>
<name>F3Z374_DESAF</name>
<dbReference type="AlphaFoldDB" id="F3Z374"/>
<keyword evidence="2 5" id="KW-0812">Transmembrane</keyword>
<evidence type="ECO:0000256" key="1">
    <source>
        <dbReference type="ARBA" id="ARBA00004651"/>
    </source>
</evidence>
<dbReference type="eggNOG" id="COG0581">
    <property type="taxonomic scope" value="Bacteria"/>
</dbReference>
<gene>
    <name evidence="7" type="ORF">Desaf_1989</name>
</gene>
<organism evidence="7 8">
    <name type="scientific">Desulfocurvibacter africanus subsp. africanus str. Walvis Bay</name>
    <dbReference type="NCBI Taxonomy" id="690850"/>
    <lineage>
        <taxon>Bacteria</taxon>
        <taxon>Pseudomonadati</taxon>
        <taxon>Thermodesulfobacteriota</taxon>
        <taxon>Desulfovibrionia</taxon>
        <taxon>Desulfovibrionales</taxon>
        <taxon>Desulfovibrionaceae</taxon>
        <taxon>Desulfocurvibacter</taxon>
    </lineage>
</organism>
<comment type="similarity">
    <text evidence="5">Belongs to the binding-protein-dependent transport system permease family.</text>
</comment>
<dbReference type="RefSeq" id="WP_014260067.1">
    <property type="nucleotide sequence ID" value="NC_016629.1"/>
</dbReference>
<dbReference type="InterPro" id="IPR000515">
    <property type="entry name" value="MetI-like"/>
</dbReference>
<dbReference type="SUPFAM" id="SSF161098">
    <property type="entry name" value="MetI-like"/>
    <property type="match status" value="1"/>
</dbReference>
<evidence type="ECO:0000256" key="5">
    <source>
        <dbReference type="RuleBase" id="RU363032"/>
    </source>
</evidence>
<sequence length="293" mass="30535" precursor="true">MSRSGQASFKIFCWLSALIPMLCVVALLAFLAARGLPTVSAALFFGDTQPLAALLGRAPVWDGIWPAFAGTLSLVLLSAAVAIPVGVACGIHLAEFATDRSKAALSLGADLLAGVPSIVMGLFGFALILLLRRTLLPNATTCLLLSAACMALLILPYLIKTTQASLEGLPEELRLLGPSLGLTRLQAIRHILLPAAGKGILGGAVLAIGRAAEDTAVILLTGVVANAGLPRGLLDKYEALPFYIFTTAAEHQTVGELDRGFGAALVLLLLTSGIFLGAHLLHAAMQRRWRTSA</sequence>
<dbReference type="GO" id="GO:0005886">
    <property type="term" value="C:plasma membrane"/>
    <property type="evidence" value="ECO:0007669"/>
    <property type="project" value="UniProtKB-SubCell"/>
</dbReference>
<keyword evidence="4 5" id="KW-0472">Membrane</keyword>
<dbReference type="Proteomes" id="UP000007844">
    <property type="component" value="Chromosome"/>
</dbReference>
<evidence type="ECO:0000313" key="8">
    <source>
        <dbReference type="Proteomes" id="UP000007844"/>
    </source>
</evidence>
<feature type="transmembrane region" description="Helical" evidence="5">
    <location>
        <begin position="68"/>
        <end position="93"/>
    </location>
</feature>
<dbReference type="InterPro" id="IPR035906">
    <property type="entry name" value="MetI-like_sf"/>
</dbReference>
<proteinExistence type="inferred from homology"/>
<evidence type="ECO:0000256" key="4">
    <source>
        <dbReference type="ARBA" id="ARBA00023136"/>
    </source>
</evidence>
<evidence type="ECO:0000256" key="2">
    <source>
        <dbReference type="ARBA" id="ARBA00022692"/>
    </source>
</evidence>
<comment type="subcellular location">
    <subcellularLocation>
        <location evidence="1 5">Cell membrane</location>
        <topology evidence="1 5">Multi-pass membrane protein</topology>
    </subcellularLocation>
</comment>
<dbReference type="PANTHER" id="PTHR43470">
    <property type="entry name" value="PHOSPHATE TRANSPORT SYSTEM PERMEASE PROTEIN PSTA-RELATED"/>
    <property type="match status" value="1"/>
</dbReference>